<gene>
    <name evidence="2" type="ORF">K0M31_017051</name>
</gene>
<feature type="compositionally biased region" description="Acidic residues" evidence="1">
    <location>
        <begin position="20"/>
        <end position="29"/>
    </location>
</feature>
<comment type="caution">
    <text evidence="2">The sequence shown here is derived from an EMBL/GenBank/DDBJ whole genome shotgun (WGS) entry which is preliminary data.</text>
</comment>
<feature type="region of interest" description="Disordered" evidence="1">
    <location>
        <begin position="1"/>
        <end position="65"/>
    </location>
</feature>
<dbReference type="EMBL" id="JAHYIQ010000057">
    <property type="protein sequence ID" value="KAK1117002.1"/>
    <property type="molecule type" value="Genomic_DNA"/>
</dbReference>
<reference evidence="2" key="1">
    <citation type="submission" date="2021-10" db="EMBL/GenBank/DDBJ databases">
        <title>Melipona bicolor Genome sequencing and assembly.</title>
        <authorList>
            <person name="Araujo N.S."/>
            <person name="Arias M.C."/>
        </authorList>
    </citation>
    <scope>NUCLEOTIDE SEQUENCE</scope>
    <source>
        <strain evidence="2">USP_2M_L1-L4_2017</strain>
        <tissue evidence="2">Whole body</tissue>
    </source>
</reference>
<keyword evidence="3" id="KW-1185">Reference proteome</keyword>
<sequence length="65" mass="7027">MVAKTIGSLDVSKGVIEAANLEEDEEEEKSQEAEAGERGSCLSLSTESNREREIGGYTTRDTVYG</sequence>
<dbReference type="AlphaFoldDB" id="A0AA40FDH9"/>
<dbReference type="Proteomes" id="UP001177670">
    <property type="component" value="Unassembled WGS sequence"/>
</dbReference>
<name>A0AA40FDH9_9HYME</name>
<proteinExistence type="predicted"/>
<evidence type="ECO:0000313" key="3">
    <source>
        <dbReference type="Proteomes" id="UP001177670"/>
    </source>
</evidence>
<organism evidence="2 3">
    <name type="scientific">Melipona bicolor</name>
    <dbReference type="NCBI Taxonomy" id="60889"/>
    <lineage>
        <taxon>Eukaryota</taxon>
        <taxon>Metazoa</taxon>
        <taxon>Ecdysozoa</taxon>
        <taxon>Arthropoda</taxon>
        <taxon>Hexapoda</taxon>
        <taxon>Insecta</taxon>
        <taxon>Pterygota</taxon>
        <taxon>Neoptera</taxon>
        <taxon>Endopterygota</taxon>
        <taxon>Hymenoptera</taxon>
        <taxon>Apocrita</taxon>
        <taxon>Aculeata</taxon>
        <taxon>Apoidea</taxon>
        <taxon>Anthophila</taxon>
        <taxon>Apidae</taxon>
        <taxon>Melipona</taxon>
    </lineage>
</organism>
<accession>A0AA40FDH9</accession>
<evidence type="ECO:0000256" key="1">
    <source>
        <dbReference type="SAM" id="MobiDB-lite"/>
    </source>
</evidence>
<protein>
    <submittedName>
        <fullName evidence="2">Uncharacterized protein</fullName>
    </submittedName>
</protein>
<evidence type="ECO:0000313" key="2">
    <source>
        <dbReference type="EMBL" id="KAK1117002.1"/>
    </source>
</evidence>